<dbReference type="InterPro" id="IPR029058">
    <property type="entry name" value="AB_hydrolase_fold"/>
</dbReference>
<dbReference type="PRINTS" id="PR00793">
    <property type="entry name" value="PROAMNOPTASE"/>
</dbReference>
<gene>
    <name evidence="4" type="ORF">MCHLO_01495</name>
</gene>
<proteinExistence type="inferred from homology"/>
<comment type="similarity">
    <text evidence="1">Belongs to the peptidase S33 family.</text>
</comment>
<dbReference type="InterPro" id="IPR005945">
    <property type="entry name" value="Pro_imino_pep"/>
</dbReference>
<dbReference type="InterPro" id="IPR050228">
    <property type="entry name" value="Carboxylesterase_BioH"/>
</dbReference>
<dbReference type="NCBIfam" id="TIGR01250">
    <property type="entry name" value="pro_imino_pep_2"/>
    <property type="match status" value="1"/>
</dbReference>
<evidence type="ECO:0000259" key="3">
    <source>
        <dbReference type="Pfam" id="PF00561"/>
    </source>
</evidence>
<reference evidence="4" key="1">
    <citation type="submission" date="2014-09" db="EMBL/GenBank/DDBJ databases">
        <title>Genome sequence of the luminous mushroom Mycena chlorophos for searching fungal bioluminescence genes.</title>
        <authorList>
            <person name="Tanaka Y."/>
            <person name="Kasuga D."/>
            <person name="Oba Y."/>
            <person name="Hase S."/>
            <person name="Sato K."/>
            <person name="Oba Y."/>
            <person name="Sakakibara Y."/>
        </authorList>
    </citation>
    <scope>NUCLEOTIDE SEQUENCE</scope>
</reference>
<organism evidence="4 5">
    <name type="scientific">Mycena chlorophos</name>
    <name type="common">Agaric fungus</name>
    <name type="synonym">Agaricus chlorophos</name>
    <dbReference type="NCBI Taxonomy" id="658473"/>
    <lineage>
        <taxon>Eukaryota</taxon>
        <taxon>Fungi</taxon>
        <taxon>Dikarya</taxon>
        <taxon>Basidiomycota</taxon>
        <taxon>Agaricomycotina</taxon>
        <taxon>Agaricomycetes</taxon>
        <taxon>Agaricomycetidae</taxon>
        <taxon>Agaricales</taxon>
        <taxon>Marasmiineae</taxon>
        <taxon>Mycenaceae</taxon>
        <taxon>Mycena</taxon>
    </lineage>
</organism>
<feature type="domain" description="AB hydrolase-1" evidence="3">
    <location>
        <begin position="38"/>
        <end position="296"/>
    </location>
</feature>
<name>A0ABQ0KY03_MYCCL</name>
<dbReference type="Gene3D" id="3.40.50.1820">
    <property type="entry name" value="alpha/beta hydrolase"/>
    <property type="match status" value="1"/>
</dbReference>
<dbReference type="PIRSF" id="PIRSF005539">
    <property type="entry name" value="Pept_S33_TRI_F1"/>
    <property type="match status" value="1"/>
</dbReference>
<keyword evidence="2" id="KW-0378">Hydrolase</keyword>
<protein>
    <submittedName>
        <fullName evidence="4">Proline iminopeptidase</fullName>
    </submittedName>
</protein>
<dbReference type="PANTHER" id="PTHR43194:SF2">
    <property type="entry name" value="PEROXISOMAL MEMBRANE PROTEIN LPX1"/>
    <property type="match status" value="1"/>
</dbReference>
<dbReference type="Proteomes" id="UP000815677">
    <property type="component" value="Unassembled WGS sequence"/>
</dbReference>
<dbReference type="InterPro" id="IPR002410">
    <property type="entry name" value="Peptidase_S33"/>
</dbReference>
<dbReference type="PANTHER" id="PTHR43194">
    <property type="entry name" value="HYDROLASE ALPHA/BETA FOLD FAMILY"/>
    <property type="match status" value="1"/>
</dbReference>
<evidence type="ECO:0000256" key="2">
    <source>
        <dbReference type="ARBA" id="ARBA00022801"/>
    </source>
</evidence>
<evidence type="ECO:0000313" key="5">
    <source>
        <dbReference type="Proteomes" id="UP000815677"/>
    </source>
</evidence>
<dbReference type="SUPFAM" id="SSF53474">
    <property type="entry name" value="alpha/beta-Hydrolases"/>
    <property type="match status" value="1"/>
</dbReference>
<evidence type="ECO:0000256" key="1">
    <source>
        <dbReference type="ARBA" id="ARBA00010088"/>
    </source>
</evidence>
<dbReference type="Pfam" id="PF00561">
    <property type="entry name" value="Abhydrolase_1"/>
    <property type="match status" value="1"/>
</dbReference>
<dbReference type="EMBL" id="DF839342">
    <property type="protein sequence ID" value="GAT43828.1"/>
    <property type="molecule type" value="Genomic_DNA"/>
</dbReference>
<accession>A0ABQ0KY03</accession>
<keyword evidence="5" id="KW-1185">Reference proteome</keyword>
<evidence type="ECO:0000313" key="4">
    <source>
        <dbReference type="EMBL" id="GAT43828.1"/>
    </source>
</evidence>
<sequence length="328" mass="35911">MSDTAITEGEAPFAVSTAGKPCKTWYKVVGSLDSGTRPLVAVHGGPGTPHRYLLSLVDLYTKHGIPVVFYDQLGNGNSTHLPEKIGDAEFWTEKLFLDELENLLKFLGIESDYDLLGQSWGGMLASRHASLQPAGLKRLVLASAPASMALFEQSTTHLRTLLPANVAQTLSEHEAAGTTQSPEYQKAARVFYGRHVCRIKPVESIPLDVLDAFQWIEKDPTVYFTMNGPSEFHTTGTLKSWSMLDDASKIVVPTLLLNGAYDEASDATVYPFFERISGPVRWVTLSESSHTAHWEERDRFMELVAGFLKSDVSALGGRGAIQKSAHAA</sequence>
<dbReference type="InterPro" id="IPR000073">
    <property type="entry name" value="AB_hydrolase_1"/>
</dbReference>